<dbReference type="GO" id="GO:0005777">
    <property type="term" value="C:peroxisome"/>
    <property type="evidence" value="ECO:0007669"/>
    <property type="project" value="TreeGrafter"/>
</dbReference>
<evidence type="ECO:0000256" key="4">
    <source>
        <dbReference type="ARBA" id="ARBA00022576"/>
    </source>
</evidence>
<dbReference type="FunFam" id="3.40.640.10:FF:000027">
    <property type="entry name" value="Serine--pyruvate aminotransferase, mitochondrial"/>
    <property type="match status" value="1"/>
</dbReference>
<reference evidence="9 10" key="1">
    <citation type="journal article" date="2007" name="Proc. Natl. Acad. Sci. U.S.A.">
        <title>Dandruff-associated Malassezia genomes reveal convergent and divergent virulence traits shared with plant and human fungal pathogens.</title>
        <authorList>
            <person name="Xu J."/>
            <person name="Saunders C.W."/>
            <person name="Hu P."/>
            <person name="Grant R.A."/>
            <person name="Boekhout T."/>
            <person name="Kuramae E.E."/>
            <person name="Kronstad J.W."/>
            <person name="Deangelis Y.M."/>
            <person name="Reeder N.L."/>
            <person name="Johnstone K.R."/>
            <person name="Leland M."/>
            <person name="Fieno A.M."/>
            <person name="Begley W.M."/>
            <person name="Sun Y."/>
            <person name="Lacey M.P."/>
            <person name="Chaudhary T."/>
            <person name="Keough T."/>
            <person name="Chu L."/>
            <person name="Sears R."/>
            <person name="Yuan B."/>
            <person name="Dawson T.L.Jr."/>
        </authorList>
    </citation>
    <scope>NUCLEOTIDE SEQUENCE [LARGE SCALE GENOMIC DNA]</scope>
    <source>
        <strain evidence="10">ATCC MYA-4612 / CBS 7966</strain>
    </source>
</reference>
<dbReference type="Gene3D" id="3.90.1150.10">
    <property type="entry name" value="Aspartate Aminotransferase, domain 1"/>
    <property type="match status" value="1"/>
</dbReference>
<dbReference type="EC" id="2.6.1.44" evidence="3"/>
<dbReference type="InterPro" id="IPR015421">
    <property type="entry name" value="PyrdxlP-dep_Trfase_major"/>
</dbReference>
<protein>
    <recommendedName>
        <fullName evidence="3">alanine--glyoxylate transaminase</fullName>
        <ecNumber evidence="3">2.6.1.44</ecNumber>
    </recommendedName>
</protein>
<organism evidence="9 10">
    <name type="scientific">Malassezia globosa (strain ATCC MYA-4612 / CBS 7966)</name>
    <name type="common">Dandruff-associated fungus</name>
    <dbReference type="NCBI Taxonomy" id="425265"/>
    <lineage>
        <taxon>Eukaryota</taxon>
        <taxon>Fungi</taxon>
        <taxon>Dikarya</taxon>
        <taxon>Basidiomycota</taxon>
        <taxon>Ustilaginomycotina</taxon>
        <taxon>Malasseziomycetes</taxon>
        <taxon>Malasseziales</taxon>
        <taxon>Malasseziaceae</taxon>
        <taxon>Malassezia</taxon>
    </lineage>
</organism>
<evidence type="ECO:0000256" key="2">
    <source>
        <dbReference type="ARBA" id="ARBA00009236"/>
    </source>
</evidence>
<dbReference type="SUPFAM" id="SSF53383">
    <property type="entry name" value="PLP-dependent transferases"/>
    <property type="match status" value="1"/>
</dbReference>
<evidence type="ECO:0000256" key="3">
    <source>
        <dbReference type="ARBA" id="ARBA00013049"/>
    </source>
</evidence>
<comment type="caution">
    <text evidence="9">The sequence shown here is derived from an EMBL/GenBank/DDBJ whole genome shotgun (WGS) entry which is preliminary data.</text>
</comment>
<name>A8PVG2_MALGO</name>
<dbReference type="InterPro" id="IPR015422">
    <property type="entry name" value="PyrdxlP-dep_Trfase_small"/>
</dbReference>
<dbReference type="GO" id="GO:0004760">
    <property type="term" value="F:L-serine-pyruvate transaminase activity"/>
    <property type="evidence" value="ECO:0007669"/>
    <property type="project" value="TreeGrafter"/>
</dbReference>
<feature type="compositionally biased region" description="Low complexity" evidence="7">
    <location>
        <begin position="82"/>
        <end position="99"/>
    </location>
</feature>
<dbReference type="OMA" id="YEWDTPA"/>
<dbReference type="VEuPathDB" id="FungiDB:MGL_0855"/>
<dbReference type="STRING" id="425265.A8PVG2"/>
<evidence type="ECO:0000313" key="9">
    <source>
        <dbReference type="EMBL" id="EDP44373.1"/>
    </source>
</evidence>
<evidence type="ECO:0000259" key="8">
    <source>
        <dbReference type="Pfam" id="PF00266"/>
    </source>
</evidence>
<dbReference type="InterPro" id="IPR015424">
    <property type="entry name" value="PyrdxlP-dep_Trfase"/>
</dbReference>
<comment type="similarity">
    <text evidence="2">Belongs to the class-V pyridoxal-phosphate-dependent aminotransferase family.</text>
</comment>
<keyword evidence="10" id="KW-1185">Reference proteome</keyword>
<keyword evidence="5" id="KW-0808">Transferase</keyword>
<dbReference type="GeneID" id="5855893"/>
<dbReference type="InterPro" id="IPR000192">
    <property type="entry name" value="Aminotrans_V_dom"/>
</dbReference>
<dbReference type="RefSeq" id="XP_001731587.1">
    <property type="nucleotide sequence ID" value="XM_001731535.1"/>
</dbReference>
<keyword evidence="6" id="KW-0663">Pyridoxal phosphate</keyword>
<keyword evidence="4" id="KW-0032">Aminotransferase</keyword>
<gene>
    <name evidence="9" type="ORF">MGL_0855</name>
</gene>
<evidence type="ECO:0000256" key="7">
    <source>
        <dbReference type="SAM" id="MobiDB-lite"/>
    </source>
</evidence>
<dbReference type="OrthoDB" id="7403325at2759"/>
<dbReference type="EMBL" id="AAYY01000003">
    <property type="protein sequence ID" value="EDP44373.1"/>
    <property type="molecule type" value="Genomic_DNA"/>
</dbReference>
<dbReference type="PANTHER" id="PTHR21152:SF24">
    <property type="entry name" value="ALANINE--GLYOXYLATE AMINOTRANSFERASE 1"/>
    <property type="match status" value="1"/>
</dbReference>
<dbReference type="GO" id="GO:0008453">
    <property type="term" value="F:alanine-glyoxylate transaminase activity"/>
    <property type="evidence" value="ECO:0007669"/>
    <property type="project" value="UniProtKB-EC"/>
</dbReference>
<dbReference type="GO" id="GO:0019265">
    <property type="term" value="P:glycine biosynthetic process, by transamination of glyoxylate"/>
    <property type="evidence" value="ECO:0007669"/>
    <property type="project" value="TreeGrafter"/>
</dbReference>
<evidence type="ECO:0000313" key="10">
    <source>
        <dbReference type="Proteomes" id="UP000008837"/>
    </source>
</evidence>
<evidence type="ECO:0000256" key="5">
    <source>
        <dbReference type="ARBA" id="ARBA00022679"/>
    </source>
</evidence>
<dbReference type="AlphaFoldDB" id="A8PVG2"/>
<comment type="cofactor">
    <cofactor evidence="1">
        <name>pyridoxal 5'-phosphate</name>
        <dbReference type="ChEBI" id="CHEBI:597326"/>
    </cofactor>
</comment>
<evidence type="ECO:0000256" key="1">
    <source>
        <dbReference type="ARBA" id="ARBA00001933"/>
    </source>
</evidence>
<dbReference type="PANTHER" id="PTHR21152">
    <property type="entry name" value="AMINOTRANSFERASE CLASS V"/>
    <property type="match status" value="1"/>
</dbReference>
<dbReference type="FunFam" id="3.90.1150.10:FF:000049">
    <property type="entry name" value="Alanine-glyoxylate aminotransferase 1"/>
    <property type="match status" value="1"/>
</dbReference>
<dbReference type="Proteomes" id="UP000008837">
    <property type="component" value="Unassembled WGS sequence"/>
</dbReference>
<feature type="region of interest" description="Disordered" evidence="7">
    <location>
        <begin position="68"/>
        <end position="99"/>
    </location>
</feature>
<dbReference type="Gene3D" id="3.40.640.10">
    <property type="entry name" value="Type I PLP-dependent aspartate aminotransferase-like (Major domain)"/>
    <property type="match status" value="1"/>
</dbReference>
<dbReference type="Pfam" id="PF00266">
    <property type="entry name" value="Aminotran_5"/>
    <property type="match status" value="1"/>
</dbReference>
<feature type="domain" description="Aminotransferase class V" evidence="8">
    <location>
        <begin position="124"/>
        <end position="435"/>
    </location>
</feature>
<evidence type="ECO:0000256" key="6">
    <source>
        <dbReference type="ARBA" id="ARBA00022898"/>
    </source>
</evidence>
<feature type="compositionally biased region" description="Polar residues" evidence="7">
    <location>
        <begin position="68"/>
        <end position="81"/>
    </location>
</feature>
<accession>A8PVG2</accession>
<dbReference type="InParanoid" id="A8PVG2"/>
<proteinExistence type="inferred from homology"/>
<dbReference type="KEGG" id="mgl:MGL_0855"/>
<sequence length="487" mass="51932">MSVAASIHIQRSNTSTSVLEAAAALNDAAQVGAARQAAYQVRPMNDTHNRAPEGQAPVEALTSSVSAAPAGAQTQHGPRNVSSFAADASSDSAPSTTMSSFKQAEHKLLMIPGPIEVADDVLLSNAHPSMAHVSPDFIPVFGESIEMLRQVADAPSSQPFIIAGSGTLGWDLAAANLLEKDDDVLVLSTGYFGDSFAECIEAFGGKPKQLSAPAGSRPNLDEFASLLKEKKYKAVTITHVDTSTGILMDVPAVTNVVKSVSPDTLVILDGVCSVGSEEIHMDAWGVDFLLFASQKGIGIPPGLSLSLASPRAIQTFQKRSSPPAGFYTSWKKWLPVMKAYEGRTPAYFATPPTNLIYALHTSLKTMTQGQVSLSQRFQMHRDASKRVKKAIQDMGLEQLALPDSREDGVANGMTAVRYPKGLSAPDILPKMAQRGVVFGPGLHKDCKNEYFRIGHMGISVVDPSRGDIDTILKKLEEVLVEAGHKRA</sequence>